<dbReference type="PANTHER" id="PTHR23086:SF8">
    <property type="entry name" value="PHOSPHATIDYLINOSITOL 5-PHOSPHATE 4-KINASE, ISOFORM A"/>
    <property type="match status" value="1"/>
</dbReference>
<evidence type="ECO:0000256" key="11">
    <source>
        <dbReference type="ARBA" id="ARBA00039039"/>
    </source>
</evidence>
<evidence type="ECO:0000256" key="4">
    <source>
        <dbReference type="ARBA" id="ARBA00022741"/>
    </source>
</evidence>
<dbReference type="Proteomes" id="UP001652626">
    <property type="component" value="Chromosome 14"/>
</dbReference>
<evidence type="ECO:0000256" key="1">
    <source>
        <dbReference type="ARBA" id="ARBA00004496"/>
    </source>
</evidence>
<keyword evidence="3 12" id="KW-0808">Transferase</keyword>
<dbReference type="CDD" id="cd17305">
    <property type="entry name" value="PIPKc_PIP5KII"/>
    <property type="match status" value="1"/>
</dbReference>
<accession>A0A8B8I7Y5</accession>
<dbReference type="GO" id="GO:0005524">
    <property type="term" value="F:ATP binding"/>
    <property type="evidence" value="ECO:0007669"/>
    <property type="project" value="UniProtKB-UniRule"/>
</dbReference>
<dbReference type="Gene3D" id="3.30.800.10">
    <property type="entry name" value="Phosphatidylinositol Phosphate Kinase II Beta"/>
    <property type="match status" value="1"/>
</dbReference>
<dbReference type="GeneID" id="113398588"/>
<feature type="region of interest" description="Disordered" evidence="13">
    <location>
        <begin position="283"/>
        <end position="330"/>
    </location>
</feature>
<evidence type="ECO:0000256" key="6">
    <source>
        <dbReference type="ARBA" id="ARBA00022840"/>
    </source>
</evidence>
<comment type="subcellular location">
    <subcellularLocation>
        <location evidence="1">Cytoplasm</location>
    </subcellularLocation>
</comment>
<evidence type="ECO:0000256" key="2">
    <source>
        <dbReference type="ARBA" id="ARBA00022490"/>
    </source>
</evidence>
<gene>
    <name evidence="16" type="primary">LOC113398588</name>
</gene>
<evidence type="ECO:0000256" key="7">
    <source>
        <dbReference type="ARBA" id="ARBA00023098"/>
    </source>
</evidence>
<keyword evidence="6 12" id="KW-0067">ATP-binding</keyword>
<protein>
    <recommendedName>
        <fullName evidence="11">1-phosphatidylinositol-5-phosphate 4-kinase</fullName>
        <ecNumber evidence="11">2.7.1.149</ecNumber>
    </recommendedName>
</protein>
<comment type="catalytic activity">
    <reaction evidence="8">
        <text>1,2-dihexadecanoyl-sn-glycero-3-phospho-(1D-myo-inositol-5-phosphate) + ATP = 1,2-dihexadecanoyl-sn-glycero-3-phospho-(1D-myo-inositol-4,5-bisphosphate) + ADP + H(+)</text>
        <dbReference type="Rhea" id="RHEA:55992"/>
        <dbReference type="ChEBI" id="CHEBI:15378"/>
        <dbReference type="ChEBI" id="CHEBI:30616"/>
        <dbReference type="ChEBI" id="CHEBI:83423"/>
        <dbReference type="ChEBI" id="CHEBI:84968"/>
        <dbReference type="ChEBI" id="CHEBI:456216"/>
    </reaction>
    <physiologicalReaction direction="left-to-right" evidence="8">
        <dbReference type="Rhea" id="RHEA:55993"/>
    </physiologicalReaction>
</comment>
<organism evidence="15 16">
    <name type="scientific">Vanessa tameamea</name>
    <name type="common">Kamehameha butterfly</name>
    <dbReference type="NCBI Taxonomy" id="334116"/>
    <lineage>
        <taxon>Eukaryota</taxon>
        <taxon>Metazoa</taxon>
        <taxon>Ecdysozoa</taxon>
        <taxon>Arthropoda</taxon>
        <taxon>Hexapoda</taxon>
        <taxon>Insecta</taxon>
        <taxon>Pterygota</taxon>
        <taxon>Neoptera</taxon>
        <taxon>Endopterygota</taxon>
        <taxon>Lepidoptera</taxon>
        <taxon>Glossata</taxon>
        <taxon>Ditrysia</taxon>
        <taxon>Papilionoidea</taxon>
        <taxon>Nymphalidae</taxon>
        <taxon>Nymphalinae</taxon>
        <taxon>Vanessa</taxon>
    </lineage>
</organism>
<dbReference type="CTD" id="3885565"/>
<dbReference type="InterPro" id="IPR002498">
    <property type="entry name" value="PInositol-4-P-4/5-kinase_core"/>
</dbReference>
<evidence type="ECO:0000256" key="8">
    <source>
        <dbReference type="ARBA" id="ARBA00036478"/>
    </source>
</evidence>
<dbReference type="PANTHER" id="PTHR23086">
    <property type="entry name" value="PHOSPHATIDYLINOSITOL-4-PHOSPHATE 5-KINASE"/>
    <property type="match status" value="1"/>
</dbReference>
<evidence type="ECO:0000256" key="9">
    <source>
        <dbReference type="ARBA" id="ARBA00036698"/>
    </source>
</evidence>
<dbReference type="InterPro" id="IPR027484">
    <property type="entry name" value="PInositol-4-P-5-kinase_N"/>
</dbReference>
<keyword evidence="4 12" id="KW-0547">Nucleotide-binding</keyword>
<keyword evidence="7" id="KW-0443">Lipid metabolism</keyword>
<dbReference type="Gene3D" id="3.30.810.10">
    <property type="entry name" value="2-Layer Sandwich"/>
    <property type="match status" value="2"/>
</dbReference>
<name>A0A8B8I7Y5_VANTA</name>
<comment type="catalytic activity">
    <reaction evidence="10">
        <text>1,2-dihexadecanoyl-sn-glycero-3-phospho-(1D-myo-inositol-5-phosphate) + GTP = 1,2-dihexadecanoyl-sn-glycero-3-phospho-(1D-myo-inositol-4,5-bisphosphate) + GDP + H(+)</text>
        <dbReference type="Rhea" id="RHEA:55964"/>
        <dbReference type="ChEBI" id="CHEBI:15378"/>
        <dbReference type="ChEBI" id="CHEBI:37565"/>
        <dbReference type="ChEBI" id="CHEBI:58189"/>
        <dbReference type="ChEBI" id="CHEBI:83423"/>
        <dbReference type="ChEBI" id="CHEBI:84968"/>
    </reaction>
    <physiologicalReaction direction="left-to-right" evidence="10">
        <dbReference type="Rhea" id="RHEA:55965"/>
    </physiologicalReaction>
</comment>
<feature type="compositionally biased region" description="Acidic residues" evidence="13">
    <location>
        <begin position="295"/>
        <end position="305"/>
    </location>
</feature>
<comment type="catalytic activity">
    <reaction evidence="9">
        <text>a 1,2-diacyl-sn-glycero-3-phospho-(1D-myo-inositol-5-phosphate) + ATP = a 1,2-diacyl-sn-glycero-3-phospho-(1D-myo-inositol-4,5-bisphosphate) + ADP + H(+)</text>
        <dbReference type="Rhea" id="RHEA:12280"/>
        <dbReference type="ChEBI" id="CHEBI:15378"/>
        <dbReference type="ChEBI" id="CHEBI:30616"/>
        <dbReference type="ChEBI" id="CHEBI:57795"/>
        <dbReference type="ChEBI" id="CHEBI:58456"/>
        <dbReference type="ChEBI" id="CHEBI:456216"/>
        <dbReference type="EC" id="2.7.1.149"/>
    </reaction>
    <physiologicalReaction direction="left-to-right" evidence="9">
        <dbReference type="Rhea" id="RHEA:12281"/>
    </physiologicalReaction>
</comment>
<evidence type="ECO:0000256" key="10">
    <source>
        <dbReference type="ARBA" id="ARBA00036950"/>
    </source>
</evidence>
<keyword evidence="2" id="KW-0963">Cytoplasm</keyword>
<evidence type="ECO:0000313" key="15">
    <source>
        <dbReference type="Proteomes" id="UP001652626"/>
    </source>
</evidence>
<dbReference type="FunFam" id="3.30.800.10:FF:000002">
    <property type="entry name" value="Phosphatidylinositol 5-phosphate 4-kinase type-2 beta"/>
    <property type="match status" value="1"/>
</dbReference>
<dbReference type="InterPro" id="IPR027483">
    <property type="entry name" value="PInositol-4-P-4/5-kinase_C_sf"/>
</dbReference>
<evidence type="ECO:0000256" key="5">
    <source>
        <dbReference type="ARBA" id="ARBA00022777"/>
    </source>
</evidence>
<dbReference type="PROSITE" id="PS51455">
    <property type="entry name" value="PIPK"/>
    <property type="match status" value="1"/>
</dbReference>
<dbReference type="Pfam" id="PF01504">
    <property type="entry name" value="PIP5K"/>
    <property type="match status" value="1"/>
</dbReference>
<feature type="domain" description="PIPK" evidence="14">
    <location>
        <begin position="28"/>
        <end position="412"/>
    </location>
</feature>
<keyword evidence="5 12" id="KW-0418">Kinase</keyword>
<evidence type="ECO:0000256" key="12">
    <source>
        <dbReference type="PROSITE-ProRule" id="PRU00781"/>
    </source>
</evidence>
<dbReference type="GO" id="GO:0016308">
    <property type="term" value="F:1-phosphatidylinositol-4-phosphate 5-kinase activity"/>
    <property type="evidence" value="ECO:0007669"/>
    <property type="project" value="TreeGrafter"/>
</dbReference>
<dbReference type="SMART" id="SM00330">
    <property type="entry name" value="PIPKc"/>
    <property type="match status" value="1"/>
</dbReference>
<sequence>MSVPNTGLSKLKKKHIRVKHQKVKLFRANEPLLSVFMWGVNHTINELSHVSIPVMLLPDDFRAYSKLKVDNHLFNKENMPSHFKVKEYCPLVFRNLRERFGIDDLDYKESLTRSQPIPDDSSGKSGAKFYQSYDRLFILKTLTSEEVERMHSFLKHYHPYIVERHGKTLLPQYLGMYRLTVDGIEHYLVATRNVFSNHLNIHKKYDLKGSTVDREASEKELEKELPTLKDNDFIKQGVRIDIGDAAKEKLLETLTADVEFLTKLHLMDYSLLLGVHECGRGEAEAEAARQREAEPDSDDTDTDTDTDNRHHGDRWGYNTPPDSPRGLGRQSSLRYEGIIPELDIYAIPSHDGAPKKEIYFVALIDVLTHYGVKKQAAKAAKTVKYGSNVDGISTCDPEQYGKRFIEFVAKAIEGN</sequence>
<reference evidence="16" key="1">
    <citation type="submission" date="2025-08" db="UniProtKB">
        <authorList>
            <consortium name="RefSeq"/>
        </authorList>
    </citation>
    <scope>IDENTIFICATION</scope>
    <source>
        <tissue evidence="16">Whole body</tissue>
    </source>
</reference>
<dbReference type="EC" id="2.7.1.149" evidence="11"/>
<dbReference type="GO" id="GO:0016309">
    <property type="term" value="F:1-phosphatidylinositol-5-phosphate 4-kinase activity"/>
    <property type="evidence" value="ECO:0007669"/>
    <property type="project" value="UniProtKB-EC"/>
</dbReference>
<dbReference type="RefSeq" id="XP_026493179.1">
    <property type="nucleotide sequence ID" value="XM_026637394.2"/>
</dbReference>
<proteinExistence type="predicted"/>
<evidence type="ECO:0000313" key="16">
    <source>
        <dbReference type="RefSeq" id="XP_026493179.1"/>
    </source>
</evidence>
<keyword evidence="15" id="KW-1185">Reference proteome</keyword>
<dbReference type="GO" id="GO:0005886">
    <property type="term" value="C:plasma membrane"/>
    <property type="evidence" value="ECO:0007669"/>
    <property type="project" value="TreeGrafter"/>
</dbReference>
<feature type="compositionally biased region" description="Basic and acidic residues" evidence="13">
    <location>
        <begin position="283"/>
        <end position="294"/>
    </location>
</feature>
<dbReference type="SUPFAM" id="SSF56104">
    <property type="entry name" value="SAICAR synthase-like"/>
    <property type="match status" value="1"/>
</dbReference>
<evidence type="ECO:0000256" key="3">
    <source>
        <dbReference type="ARBA" id="ARBA00022679"/>
    </source>
</evidence>
<dbReference type="AlphaFoldDB" id="A0A8B8I7Y5"/>
<evidence type="ECO:0000259" key="14">
    <source>
        <dbReference type="PROSITE" id="PS51455"/>
    </source>
</evidence>
<dbReference type="GO" id="GO:0005737">
    <property type="term" value="C:cytoplasm"/>
    <property type="evidence" value="ECO:0007669"/>
    <property type="project" value="UniProtKB-SubCell"/>
</dbReference>
<dbReference type="GO" id="GO:0046854">
    <property type="term" value="P:phosphatidylinositol phosphate biosynthetic process"/>
    <property type="evidence" value="ECO:0007669"/>
    <property type="project" value="TreeGrafter"/>
</dbReference>
<evidence type="ECO:0000256" key="13">
    <source>
        <dbReference type="SAM" id="MobiDB-lite"/>
    </source>
</evidence>
<dbReference type="InterPro" id="IPR023610">
    <property type="entry name" value="PInositol-4/5-P-5/4-kinase"/>
</dbReference>